<dbReference type="KEGG" id="cfm:BJL90_19180"/>
<dbReference type="SUPFAM" id="SSF140683">
    <property type="entry name" value="SP0561-like"/>
    <property type="match status" value="1"/>
</dbReference>
<evidence type="ECO:0000313" key="3">
    <source>
        <dbReference type="EMBL" id="AOY77797.1"/>
    </source>
</evidence>
<dbReference type="PANTHER" id="PTHR30006:SF2">
    <property type="entry name" value="ABC TRANSPORTER SUBSTRATE-BINDING PROTEIN"/>
    <property type="match status" value="1"/>
</dbReference>
<feature type="domain" description="DUF1858" evidence="2">
    <location>
        <begin position="6"/>
        <end position="64"/>
    </location>
</feature>
<dbReference type="Gene3D" id="1.10.3910.10">
    <property type="entry name" value="SP0561-like"/>
    <property type="match status" value="1"/>
</dbReference>
<dbReference type="PANTHER" id="PTHR30006">
    <property type="entry name" value="THIAMINE-BINDING PERIPLASMIC PROTEIN-RELATED"/>
    <property type="match status" value="1"/>
</dbReference>
<dbReference type="InterPro" id="IPR038062">
    <property type="entry name" value="ScdA-like_N_sf"/>
</dbReference>
<dbReference type="SUPFAM" id="SSF53850">
    <property type="entry name" value="Periplasmic binding protein-like II"/>
    <property type="match status" value="1"/>
</dbReference>
<dbReference type="Proteomes" id="UP000192478">
    <property type="component" value="Chromosome"/>
</dbReference>
<keyword evidence="5" id="KW-1185">Reference proteome</keyword>
<reference evidence="3 5" key="1">
    <citation type="submission" date="2016-10" db="EMBL/GenBank/DDBJ databases">
        <title>Complete Genome Sequence of Acetogen Clostridium formicoaceticum ATCC 27076.</title>
        <authorList>
            <person name="Bao T."/>
            <person name="Cheng C."/>
            <person name="Zhao J."/>
            <person name="Yang S.-T."/>
            <person name="Wang J."/>
            <person name="Wang M."/>
        </authorList>
    </citation>
    <scope>NUCLEOTIDE SEQUENCE [LARGE SCALE GENOMIC DNA]</scope>
    <source>
        <strain evidence="3 5">ATCC 27076</strain>
    </source>
</reference>
<gene>
    <name evidence="3" type="ORF">BJL90_19180</name>
    <name evidence="4" type="ORF">CLFO_28060</name>
</gene>
<dbReference type="InterPro" id="IPR015077">
    <property type="entry name" value="DUF1858"/>
</dbReference>
<evidence type="ECO:0000259" key="2">
    <source>
        <dbReference type="Pfam" id="PF08984"/>
    </source>
</evidence>
<evidence type="ECO:0000313" key="6">
    <source>
        <dbReference type="Proteomes" id="UP000192478"/>
    </source>
</evidence>
<organism evidence="4 6">
    <name type="scientific">Clostridium formicaceticum</name>
    <dbReference type="NCBI Taxonomy" id="1497"/>
    <lineage>
        <taxon>Bacteria</taxon>
        <taxon>Bacillati</taxon>
        <taxon>Bacillota</taxon>
        <taxon>Clostridia</taxon>
        <taxon>Eubacteriales</taxon>
        <taxon>Clostridiaceae</taxon>
        <taxon>Clostridium</taxon>
    </lineage>
</organism>
<dbReference type="EMBL" id="CP017603">
    <property type="protein sequence ID" value="AOY77797.1"/>
    <property type="molecule type" value="Genomic_DNA"/>
</dbReference>
<dbReference type="Pfam" id="PF08984">
    <property type="entry name" value="DUF1858"/>
    <property type="match status" value="1"/>
</dbReference>
<dbReference type="Proteomes" id="UP000177894">
    <property type="component" value="Chromosome"/>
</dbReference>
<dbReference type="EMBL" id="CP020559">
    <property type="protein sequence ID" value="ARE88403.1"/>
    <property type="molecule type" value="Genomic_DNA"/>
</dbReference>
<evidence type="ECO:0000256" key="1">
    <source>
        <dbReference type="ARBA" id="ARBA00022729"/>
    </source>
</evidence>
<evidence type="ECO:0000313" key="5">
    <source>
        <dbReference type="Proteomes" id="UP000177894"/>
    </source>
</evidence>
<reference evidence="4 6" key="2">
    <citation type="submission" date="2017-03" db="EMBL/GenBank/DDBJ databases">
        <title>Complete sequence of Clostridium formicaceticum DSM 92.</title>
        <authorList>
            <person name="Poehlein A."/>
            <person name="Karl M."/>
            <person name="Bengelsdorf F.R."/>
            <person name="Duerre P."/>
            <person name="Daniel R."/>
        </authorList>
    </citation>
    <scope>NUCLEOTIDE SEQUENCE [LARGE SCALE GENOMIC DNA]</scope>
    <source>
        <strain evidence="4 6">DSM 92</strain>
    </source>
</reference>
<proteinExistence type="predicted"/>
<protein>
    <submittedName>
        <fullName evidence="3">Iron ABC transporter substrate-binding protein</fullName>
    </submittedName>
</protein>
<sequence length="413" mass="47211">MKINDIRLNSKIKDIIEQYPETLSVFAANGFNASTKESLLEMLGESMMLVTALKVKGVNQELFIKMLEEQIAEKANITQEQDEDVAQKLNFVGYTYCPLKLTFRECFEEVLKKYVSDTGDKDFKYYVPSGCSSEDPYENLWKADHINQLPEVIASVGFRDFFRKEFVEKFVNKGYFKAVPQPKVHKALVSAGLIDRDGWYTVYSVFPLVMLIDKKKLGKLPVPKQWSDLLHPIYADNIIIGASHGDIHEDLLLYIYKDHGEEGLVKLAANIKAGWHASQMAKTAGTNSSEGAAVYVIPWMFAKSCPRTETTEIIWPIDGALTTPIYTLVKESAMEKYKPFIDFLIGFDYGQRSADNYFPVSNAEVDNKLPVEASFKWLGWDYIKSHSMEELKEYVVGIFQQHWEKKTEMKEMA</sequence>
<accession>A0AAC9RP34</accession>
<dbReference type="Pfam" id="PF13343">
    <property type="entry name" value="SBP_bac_6"/>
    <property type="match status" value="1"/>
</dbReference>
<dbReference type="Gene3D" id="3.40.190.10">
    <property type="entry name" value="Periplasmic binding protein-like II"/>
    <property type="match status" value="2"/>
</dbReference>
<dbReference type="AlphaFoldDB" id="A0AAC9RP34"/>
<keyword evidence="1" id="KW-0732">Signal</keyword>
<name>A0AAC9RP34_9CLOT</name>
<evidence type="ECO:0000313" key="4">
    <source>
        <dbReference type="EMBL" id="ARE88403.1"/>
    </source>
</evidence>
<dbReference type="RefSeq" id="WP_070971961.1">
    <property type="nucleotide sequence ID" value="NZ_CP017603.1"/>
</dbReference>